<dbReference type="Gramene" id="OIV98701">
    <property type="protein sequence ID" value="OIV98701"/>
    <property type="gene ID" value="TanjilG_24872"/>
</dbReference>
<evidence type="ECO:0000259" key="6">
    <source>
        <dbReference type="PROSITE" id="PS50848"/>
    </source>
</evidence>
<dbReference type="InterPro" id="IPR002913">
    <property type="entry name" value="START_lipid-bd_dom"/>
</dbReference>
<dbReference type="GO" id="GO:0003677">
    <property type="term" value="F:DNA binding"/>
    <property type="evidence" value="ECO:0007669"/>
    <property type="project" value="UniProtKB-KW"/>
</dbReference>
<dbReference type="SUPFAM" id="SSF55961">
    <property type="entry name" value="Bet v1-like"/>
    <property type="match status" value="2"/>
</dbReference>
<dbReference type="InterPro" id="IPR057993">
    <property type="entry name" value="HD-Zip_IV_C"/>
</dbReference>
<evidence type="ECO:0000256" key="5">
    <source>
        <dbReference type="ARBA" id="ARBA00023242"/>
    </source>
</evidence>
<dbReference type="SMART" id="SM00234">
    <property type="entry name" value="START"/>
    <property type="match status" value="1"/>
</dbReference>
<gene>
    <name evidence="7" type="ORF">TanjilG_24872</name>
</gene>
<accession>A0A4P1R001</accession>
<keyword evidence="1" id="KW-0805">Transcription regulation</keyword>
<keyword evidence="5" id="KW-0539">Nucleus</keyword>
<keyword evidence="4" id="KW-0804">Transcription</keyword>
<reference evidence="7 8" key="1">
    <citation type="journal article" date="2017" name="Plant Biotechnol. J.">
        <title>A comprehensive draft genome sequence for lupin (Lupinus angustifolius), an emerging health food: insights into plant-microbe interactions and legume evolution.</title>
        <authorList>
            <person name="Hane J.K."/>
            <person name="Ming Y."/>
            <person name="Kamphuis L.G."/>
            <person name="Nelson M.N."/>
            <person name="Garg G."/>
            <person name="Atkins C.A."/>
            <person name="Bayer P.E."/>
            <person name="Bravo A."/>
            <person name="Bringans S."/>
            <person name="Cannon S."/>
            <person name="Edwards D."/>
            <person name="Foley R."/>
            <person name="Gao L.L."/>
            <person name="Harrison M.J."/>
            <person name="Huang W."/>
            <person name="Hurgobin B."/>
            <person name="Li S."/>
            <person name="Liu C.W."/>
            <person name="McGrath A."/>
            <person name="Morahan G."/>
            <person name="Murray J."/>
            <person name="Weller J."/>
            <person name="Jian J."/>
            <person name="Singh K.B."/>
        </authorList>
    </citation>
    <scope>NUCLEOTIDE SEQUENCE [LARGE SCALE GENOMIC DNA]</scope>
    <source>
        <strain evidence="8">cv. Tanjil</strain>
        <tissue evidence="7">Whole plant</tissue>
    </source>
</reference>
<evidence type="ECO:0000313" key="8">
    <source>
        <dbReference type="Proteomes" id="UP000188354"/>
    </source>
</evidence>
<evidence type="ECO:0000256" key="3">
    <source>
        <dbReference type="ARBA" id="ARBA00023155"/>
    </source>
</evidence>
<keyword evidence="2" id="KW-0238">DNA-binding</keyword>
<evidence type="ECO:0000313" key="7">
    <source>
        <dbReference type="EMBL" id="OIV98701.1"/>
    </source>
</evidence>
<evidence type="ECO:0000256" key="2">
    <source>
        <dbReference type="ARBA" id="ARBA00023125"/>
    </source>
</evidence>
<dbReference type="EMBL" id="CM007373">
    <property type="protein sequence ID" value="OIV98701.1"/>
    <property type="molecule type" value="Genomic_DNA"/>
</dbReference>
<dbReference type="Proteomes" id="UP000188354">
    <property type="component" value="Chromosome LG13"/>
</dbReference>
<proteinExistence type="predicted"/>
<dbReference type="InterPro" id="IPR042160">
    <property type="entry name" value="HD-Zip_IV"/>
</dbReference>
<keyword evidence="3" id="KW-0371">Homeobox</keyword>
<dbReference type="AlphaFoldDB" id="A0A4P1R001"/>
<evidence type="ECO:0000256" key="4">
    <source>
        <dbReference type="ARBA" id="ARBA00023163"/>
    </source>
</evidence>
<keyword evidence="8" id="KW-1185">Reference proteome</keyword>
<dbReference type="STRING" id="3871.A0A4P1R001"/>
<organism evidence="7 8">
    <name type="scientific">Lupinus angustifolius</name>
    <name type="common">Narrow-leaved blue lupine</name>
    <dbReference type="NCBI Taxonomy" id="3871"/>
    <lineage>
        <taxon>Eukaryota</taxon>
        <taxon>Viridiplantae</taxon>
        <taxon>Streptophyta</taxon>
        <taxon>Embryophyta</taxon>
        <taxon>Tracheophyta</taxon>
        <taxon>Spermatophyta</taxon>
        <taxon>Magnoliopsida</taxon>
        <taxon>eudicotyledons</taxon>
        <taxon>Gunneridae</taxon>
        <taxon>Pentapetalae</taxon>
        <taxon>rosids</taxon>
        <taxon>fabids</taxon>
        <taxon>Fabales</taxon>
        <taxon>Fabaceae</taxon>
        <taxon>Papilionoideae</taxon>
        <taxon>50 kb inversion clade</taxon>
        <taxon>genistoids sensu lato</taxon>
        <taxon>core genistoids</taxon>
        <taxon>Genisteae</taxon>
        <taxon>Lupinus</taxon>
    </lineage>
</organism>
<dbReference type="PANTHER" id="PTHR45654:SF48">
    <property type="entry name" value="START DOMAIN-CONTAINING PROTEIN"/>
    <property type="match status" value="1"/>
</dbReference>
<dbReference type="Pfam" id="PF01852">
    <property type="entry name" value="START"/>
    <property type="match status" value="1"/>
</dbReference>
<dbReference type="PANTHER" id="PTHR45654">
    <property type="entry name" value="HOMEOBOX-LEUCINE ZIPPER PROTEIN MERISTEM L1"/>
    <property type="match status" value="1"/>
</dbReference>
<dbReference type="GO" id="GO:0008289">
    <property type="term" value="F:lipid binding"/>
    <property type="evidence" value="ECO:0007669"/>
    <property type="project" value="InterPro"/>
</dbReference>
<feature type="domain" description="START" evidence="6">
    <location>
        <begin position="22"/>
        <end position="286"/>
    </location>
</feature>
<name>A0A4P1R001_LUPAN</name>
<dbReference type="CDD" id="cd08875">
    <property type="entry name" value="START_ArGLABRA2_like"/>
    <property type="match status" value="1"/>
</dbReference>
<protein>
    <recommendedName>
        <fullName evidence="6">START domain-containing protein</fullName>
    </recommendedName>
</protein>
<sequence length="500" mass="56191">MNTRANNIQRASDIVVGVSTHVDPTKAKIIDLAYSAMDELIVLGLVGEPLWQPKKHDRHQTLNSIEYLRQFGMIDESLRGIIKLVEVGEPQSLPSLESYLLEPSMSNATQNVALQVEASRDVEYIKMSPMKLIELLMDMNQWGREFYNIVSRTTMVRTLLDGVEGSNNGKLLVMNTELHLPTPFVPTRECYFARYCKQLSQETWGVVDVSLEKFIASPSKYIRRRPSGSLIQGMPNGFSKVIWVEHVEADHGQVNKKLQPLFGAGYAFGATRWLASIVQHNEWSETLKEPTLAADDRVLISKAGRMSFLNMGDRMMRTFCSDINASTRNPWKQIPSFYGSTDVRYIVKNNNNSETGKPPGTSVIFTTSVWIHASPNRLFNFLRHESSRKKNSEDKTDIYYIQKSYTDSIASYVVYAPLDESALKSLSNGSNPEIVMMLPSGFTILPARFSDNNNGDGSLLTIAFHSIESTSIRSSIPSESVEILYKVITETISAIKDAMM</sequence>
<evidence type="ECO:0000256" key="1">
    <source>
        <dbReference type="ARBA" id="ARBA00023015"/>
    </source>
</evidence>
<dbReference type="PROSITE" id="PS50848">
    <property type="entry name" value="START"/>
    <property type="match status" value="1"/>
</dbReference>
<dbReference type="Pfam" id="PF25797">
    <property type="entry name" value="PDF2_C"/>
    <property type="match status" value="2"/>
</dbReference>